<dbReference type="InterPro" id="IPR016174">
    <property type="entry name" value="Di-haem_cyt_TM"/>
</dbReference>
<dbReference type="EC" id="7.1.1.8" evidence="3"/>
<dbReference type="Gene3D" id="1.20.810.10">
    <property type="entry name" value="Cytochrome Bc1 Complex, Chain C"/>
    <property type="match status" value="1"/>
</dbReference>
<feature type="transmembrane region" description="Helical" evidence="19">
    <location>
        <begin position="108"/>
        <end position="129"/>
    </location>
</feature>
<evidence type="ECO:0000256" key="11">
    <source>
        <dbReference type="ARBA" id="ARBA00022967"/>
    </source>
</evidence>
<keyword evidence="12" id="KW-0249">Electron transport</keyword>
<feature type="transmembrane region" description="Helical" evidence="19">
    <location>
        <begin position="206"/>
        <end position="233"/>
    </location>
</feature>
<feature type="transmembrane region" description="Helical" evidence="19">
    <location>
        <begin position="371"/>
        <end position="393"/>
    </location>
</feature>
<keyword evidence="5" id="KW-0813">Transport</keyword>
<feature type="transmembrane region" description="Helical" evidence="19">
    <location>
        <begin position="173"/>
        <end position="194"/>
    </location>
</feature>
<evidence type="ECO:0000256" key="18">
    <source>
        <dbReference type="SAM" id="MobiDB-lite"/>
    </source>
</evidence>
<feature type="region of interest" description="Disordered" evidence="18">
    <location>
        <begin position="536"/>
        <end position="586"/>
    </location>
</feature>
<dbReference type="EMBL" id="LVHI01000001">
    <property type="protein sequence ID" value="OAK57386.1"/>
    <property type="molecule type" value="Genomic_DNA"/>
</dbReference>
<feature type="transmembrane region" description="Helical" evidence="19">
    <location>
        <begin position="141"/>
        <end position="161"/>
    </location>
</feature>
<evidence type="ECO:0000256" key="4">
    <source>
        <dbReference type="ARBA" id="ARBA00016116"/>
    </source>
</evidence>
<feature type="compositionally biased region" description="Low complexity" evidence="18">
    <location>
        <begin position="550"/>
        <end position="566"/>
    </location>
</feature>
<evidence type="ECO:0000256" key="14">
    <source>
        <dbReference type="ARBA" id="ARBA00023004"/>
    </source>
</evidence>
<evidence type="ECO:0000256" key="3">
    <source>
        <dbReference type="ARBA" id="ARBA00012951"/>
    </source>
</evidence>
<evidence type="ECO:0000256" key="5">
    <source>
        <dbReference type="ARBA" id="ARBA00022448"/>
    </source>
</evidence>
<dbReference type="SUPFAM" id="SSF81342">
    <property type="entry name" value="Transmembrane di-heme cytochromes"/>
    <property type="match status" value="1"/>
</dbReference>
<evidence type="ECO:0000256" key="12">
    <source>
        <dbReference type="ARBA" id="ARBA00022982"/>
    </source>
</evidence>
<dbReference type="Pfam" id="PF13631">
    <property type="entry name" value="Cytochrom_B_N_2"/>
    <property type="match status" value="1"/>
</dbReference>
<feature type="transmembrane region" description="Helical" evidence="19">
    <location>
        <begin position="405"/>
        <end position="427"/>
    </location>
</feature>
<keyword evidence="9 19" id="KW-0812">Transmembrane</keyword>
<organism evidence="21 22">
    <name type="scientific">Rhodococcoides kyotonense</name>
    <dbReference type="NCBI Taxonomy" id="398843"/>
    <lineage>
        <taxon>Bacteria</taxon>
        <taxon>Bacillati</taxon>
        <taxon>Actinomycetota</taxon>
        <taxon>Actinomycetes</taxon>
        <taxon>Mycobacteriales</taxon>
        <taxon>Nocardiaceae</taxon>
        <taxon>Rhodococcoides</taxon>
    </lineage>
</organism>
<feature type="transmembrane region" description="Helical" evidence="19">
    <location>
        <begin position="38"/>
        <end position="64"/>
    </location>
</feature>
<evidence type="ECO:0000256" key="9">
    <source>
        <dbReference type="ARBA" id="ARBA00022692"/>
    </source>
</evidence>
<evidence type="ECO:0000256" key="8">
    <source>
        <dbReference type="ARBA" id="ARBA00022660"/>
    </source>
</evidence>
<evidence type="ECO:0000256" key="6">
    <source>
        <dbReference type="ARBA" id="ARBA00022475"/>
    </source>
</evidence>
<keyword evidence="22" id="KW-1185">Reference proteome</keyword>
<evidence type="ECO:0000256" key="13">
    <source>
        <dbReference type="ARBA" id="ARBA00022989"/>
    </source>
</evidence>
<gene>
    <name evidence="21" type="ORF">A3K89_00810</name>
</gene>
<evidence type="ECO:0000256" key="15">
    <source>
        <dbReference type="ARBA" id="ARBA00023136"/>
    </source>
</evidence>
<keyword evidence="8" id="KW-0679">Respiratory chain</keyword>
<dbReference type="PANTHER" id="PTHR19271">
    <property type="entry name" value="CYTOCHROME B"/>
    <property type="match status" value="1"/>
</dbReference>
<evidence type="ECO:0000256" key="17">
    <source>
        <dbReference type="ARBA" id="ARBA00029568"/>
    </source>
</evidence>
<dbReference type="Proteomes" id="UP000077519">
    <property type="component" value="Unassembled WGS sequence"/>
</dbReference>
<dbReference type="GO" id="GO:0046872">
    <property type="term" value="F:metal ion binding"/>
    <property type="evidence" value="ECO:0007669"/>
    <property type="project" value="UniProtKB-KW"/>
</dbReference>
<name>A0A177YP69_9NOCA</name>
<reference evidence="21 22" key="1">
    <citation type="submission" date="2016-03" db="EMBL/GenBank/DDBJ databases">
        <title>Genome sequence of Rhodococcus kyotonensis KB10.</title>
        <authorList>
            <person name="Jeong H."/>
            <person name="Hong C.E."/>
            <person name="Jo S.H."/>
            <person name="Park J.M."/>
        </authorList>
    </citation>
    <scope>NUCLEOTIDE SEQUENCE [LARGE SCALE GENOMIC DNA]</scope>
    <source>
        <strain evidence="21 22">KB10</strain>
    </source>
</reference>
<comment type="cofactor">
    <cofactor evidence="1">
        <name>heme</name>
        <dbReference type="ChEBI" id="CHEBI:30413"/>
    </cofactor>
</comment>
<keyword evidence="6" id="KW-1003">Cell membrane</keyword>
<keyword evidence="10" id="KW-0479">Metal-binding</keyword>
<evidence type="ECO:0000256" key="19">
    <source>
        <dbReference type="SAM" id="Phobius"/>
    </source>
</evidence>
<protein>
    <recommendedName>
        <fullName evidence="4">Cytochrome bc1 complex cytochrome b subunit</fullName>
        <ecNumber evidence="3">7.1.1.8</ecNumber>
    </recommendedName>
    <alternativeName>
        <fullName evidence="17">Cytochrome bc1 reductase complex subunit QcrB</fullName>
    </alternativeName>
</protein>
<dbReference type="FunFam" id="1.20.810.10:FF:000007">
    <property type="entry name" value="Ubiquinol-cytochrome C reductase B subunit"/>
    <property type="match status" value="1"/>
</dbReference>
<dbReference type="RefSeq" id="WP_068420621.1">
    <property type="nucleotide sequence ID" value="NZ_LVHI01000001.1"/>
</dbReference>
<dbReference type="PANTHER" id="PTHR19271:SF16">
    <property type="entry name" value="CYTOCHROME B"/>
    <property type="match status" value="1"/>
</dbReference>
<evidence type="ECO:0000256" key="16">
    <source>
        <dbReference type="ARBA" id="ARBA00029351"/>
    </source>
</evidence>
<keyword evidence="7" id="KW-0349">Heme</keyword>
<evidence type="ECO:0000256" key="7">
    <source>
        <dbReference type="ARBA" id="ARBA00022617"/>
    </source>
</evidence>
<comment type="caution">
    <text evidence="21">The sequence shown here is derived from an EMBL/GenBank/DDBJ whole genome shotgun (WGS) entry which is preliminary data.</text>
</comment>
<comment type="subcellular location">
    <subcellularLocation>
        <location evidence="2">Cell membrane</location>
        <topology evidence="2">Multi-pass membrane protein</topology>
    </subcellularLocation>
</comment>
<dbReference type="GO" id="GO:0008121">
    <property type="term" value="F:quinol-cytochrome-c reductase activity"/>
    <property type="evidence" value="ECO:0007669"/>
    <property type="project" value="UniProtKB-EC"/>
</dbReference>
<comment type="catalytic activity">
    <reaction evidence="16">
        <text>a quinol + 2 Fe(III)-[cytochrome c](out) = a quinone + 2 Fe(II)-[cytochrome c](out) + 2 H(+)(out)</text>
        <dbReference type="Rhea" id="RHEA:11484"/>
        <dbReference type="Rhea" id="RHEA-COMP:10350"/>
        <dbReference type="Rhea" id="RHEA-COMP:14399"/>
        <dbReference type="ChEBI" id="CHEBI:15378"/>
        <dbReference type="ChEBI" id="CHEBI:24646"/>
        <dbReference type="ChEBI" id="CHEBI:29033"/>
        <dbReference type="ChEBI" id="CHEBI:29034"/>
        <dbReference type="ChEBI" id="CHEBI:132124"/>
        <dbReference type="EC" id="7.1.1.8"/>
    </reaction>
</comment>
<dbReference type="AlphaFoldDB" id="A0A177YP69"/>
<dbReference type="InterPro" id="IPR027387">
    <property type="entry name" value="Cytb/b6-like_sf"/>
</dbReference>
<dbReference type="PROSITE" id="PS51002">
    <property type="entry name" value="CYTB_NTER"/>
    <property type="match status" value="1"/>
</dbReference>
<dbReference type="GO" id="GO:0022904">
    <property type="term" value="P:respiratory electron transport chain"/>
    <property type="evidence" value="ECO:0007669"/>
    <property type="project" value="InterPro"/>
</dbReference>
<feature type="transmembrane region" description="Helical" evidence="19">
    <location>
        <begin position="253"/>
        <end position="279"/>
    </location>
</feature>
<evidence type="ECO:0000256" key="10">
    <source>
        <dbReference type="ARBA" id="ARBA00022723"/>
    </source>
</evidence>
<evidence type="ECO:0000256" key="2">
    <source>
        <dbReference type="ARBA" id="ARBA00004651"/>
    </source>
</evidence>
<proteinExistence type="predicted"/>
<evidence type="ECO:0000313" key="21">
    <source>
        <dbReference type="EMBL" id="OAK57386.1"/>
    </source>
</evidence>
<feature type="domain" description="Cytochrome b/b6 N-terminal region profile" evidence="20">
    <location>
        <begin position="12"/>
        <end position="239"/>
    </location>
</feature>
<dbReference type="GO" id="GO:0005886">
    <property type="term" value="C:plasma membrane"/>
    <property type="evidence" value="ECO:0007669"/>
    <property type="project" value="UniProtKB-SubCell"/>
</dbReference>
<feature type="compositionally biased region" description="Gly residues" evidence="18">
    <location>
        <begin position="538"/>
        <end position="549"/>
    </location>
</feature>
<dbReference type="InterPro" id="IPR005797">
    <property type="entry name" value="Cyt_b/b6_N"/>
</dbReference>
<accession>A0A177YP69</accession>
<keyword evidence="13 19" id="KW-1133">Transmembrane helix</keyword>
<dbReference type="GO" id="GO:0016491">
    <property type="term" value="F:oxidoreductase activity"/>
    <property type="evidence" value="ECO:0007669"/>
    <property type="project" value="InterPro"/>
</dbReference>
<sequence length="586" mass="64527">MSPSLQTLAAKQADDVDSRYHLAPGLRRQINKVFPTHWSFLLGEIALYSFVILLISGVFLTLFFDPSLSEVEYNGIYEPLRGVTMSRAYETALNISFEVRGGLFMRQIHHWAALMFACSIIVHMLRIFFTGAFRRPREANWVIGCLLLILAMFEGFFGYSLPDDLLSGTGLRAAFSGITMSVPVIGTWLHWLIFDGDFPGTIIIPRLYVAHVLLLPAIILALIAAHLALVWYQKHTQFPGPGRTEKNVVGVRILPVFAVKSGAFFAVTFGVLALMGGLLQINPVWNLGPYNPAQVSAGSQPDFYMMWTDGLARLWPAWDIYIANRYTIPAVFAVAVIMGLVFTVMIAYPWIEKRLTGDNAHHNLLQRPRDVPVRTAIGAMVLAFYIVATLSCINDIIAYKLDISLNAMTWIGRIGILILPPIAYYVAYRFCIGLQRSDRQVLDHGIETGIIKRLPHGQYVEVHQPLGPVDDHGHPIPLEYQGAAIPKKMNKLGSAGKPGSGSMFRPDPVAESKALEEAIHHGELEQLAMLREYQAGIHGNGSNGHGSNGNGHATNGNGHGSNGHAAQDGGTAGEQSTARRESDIER</sequence>
<evidence type="ECO:0000256" key="1">
    <source>
        <dbReference type="ARBA" id="ARBA00001971"/>
    </source>
</evidence>
<keyword evidence="15 19" id="KW-0472">Membrane</keyword>
<keyword evidence="14" id="KW-0408">Iron</keyword>
<evidence type="ECO:0000259" key="20">
    <source>
        <dbReference type="PROSITE" id="PS51002"/>
    </source>
</evidence>
<feature type="compositionally biased region" description="Basic and acidic residues" evidence="18">
    <location>
        <begin position="577"/>
        <end position="586"/>
    </location>
</feature>
<keyword evidence="11" id="KW-1278">Translocase</keyword>
<feature type="transmembrane region" description="Helical" evidence="19">
    <location>
        <begin position="330"/>
        <end position="351"/>
    </location>
</feature>
<evidence type="ECO:0000313" key="22">
    <source>
        <dbReference type="Proteomes" id="UP000077519"/>
    </source>
</evidence>